<dbReference type="PANTHER" id="PTHR22893:SF91">
    <property type="entry name" value="NADPH DEHYDROGENASE 2-RELATED"/>
    <property type="match status" value="1"/>
</dbReference>
<dbReference type="InterPro" id="IPR013785">
    <property type="entry name" value="Aldolase_TIM"/>
</dbReference>
<dbReference type="GO" id="GO:0010181">
    <property type="term" value="F:FMN binding"/>
    <property type="evidence" value="ECO:0007669"/>
    <property type="project" value="InterPro"/>
</dbReference>
<feature type="domain" description="NADH:flavin oxidoreductase/NADH oxidase N-terminal" evidence="1">
    <location>
        <begin position="9"/>
        <end position="328"/>
    </location>
</feature>
<evidence type="ECO:0000313" key="3">
    <source>
        <dbReference type="Proteomes" id="UP000054279"/>
    </source>
</evidence>
<evidence type="ECO:0000259" key="1">
    <source>
        <dbReference type="Pfam" id="PF00724"/>
    </source>
</evidence>
<dbReference type="PANTHER" id="PTHR22893">
    <property type="entry name" value="NADH OXIDOREDUCTASE-RELATED"/>
    <property type="match status" value="1"/>
</dbReference>
<accession>A0A0C9VV41</accession>
<dbReference type="InterPro" id="IPR001155">
    <property type="entry name" value="OxRdtase_FMN_N"/>
</dbReference>
<proteinExistence type="predicted"/>
<dbReference type="HOGENOM" id="CLU_012153_0_0_1"/>
<dbReference type="OrthoDB" id="276546at2759"/>
<reference evidence="2 3" key="1">
    <citation type="submission" date="2014-06" db="EMBL/GenBank/DDBJ databases">
        <title>Evolutionary Origins and Diversification of the Mycorrhizal Mutualists.</title>
        <authorList>
            <consortium name="DOE Joint Genome Institute"/>
            <consortium name="Mycorrhizal Genomics Consortium"/>
            <person name="Kohler A."/>
            <person name="Kuo A."/>
            <person name="Nagy L.G."/>
            <person name="Floudas D."/>
            <person name="Copeland A."/>
            <person name="Barry K.W."/>
            <person name="Cichocki N."/>
            <person name="Veneault-Fourrey C."/>
            <person name="LaButti K."/>
            <person name="Lindquist E.A."/>
            <person name="Lipzen A."/>
            <person name="Lundell T."/>
            <person name="Morin E."/>
            <person name="Murat C."/>
            <person name="Riley R."/>
            <person name="Ohm R."/>
            <person name="Sun H."/>
            <person name="Tunlid A."/>
            <person name="Henrissat B."/>
            <person name="Grigoriev I.V."/>
            <person name="Hibbett D.S."/>
            <person name="Martin F."/>
        </authorList>
    </citation>
    <scope>NUCLEOTIDE SEQUENCE [LARGE SCALE GENOMIC DNA]</scope>
    <source>
        <strain evidence="2 3">SS14</strain>
    </source>
</reference>
<dbReference type="EMBL" id="KN837132">
    <property type="protein sequence ID" value="KIJ42156.1"/>
    <property type="molecule type" value="Genomic_DNA"/>
</dbReference>
<protein>
    <recommendedName>
        <fullName evidence="1">NADH:flavin oxidoreductase/NADH oxidase N-terminal domain-containing protein</fullName>
    </recommendedName>
</protein>
<evidence type="ECO:0000313" key="2">
    <source>
        <dbReference type="EMBL" id="KIJ42156.1"/>
    </source>
</evidence>
<dbReference type="Gene3D" id="3.20.20.70">
    <property type="entry name" value="Aldolase class I"/>
    <property type="match status" value="1"/>
</dbReference>
<sequence length="361" mass="40885">MPALSQTVLFKPVKVGWLTLQHRVVLAPLTRFRANDNHAHLDMAAEYYAQRGSTPGTLLISEATLVSQKGDAWKKVTKTVHAKGSFIYAQLWTLGRAAHLDDLETEDPSLPYISATAKPLSKPFSRRLPAIPRPLTIEEIKEYVSDYAEAAKNAIDAGFDGVEIHNVNGYLLDQFLQDVSNERSSEYDETIENRARFALEVVKAVTDAVGQDRTGIRFSPWSDFQEMRMKDPVPQFSYLIRAIRDTYPDFAYIHLVEAPHEDVQIPRDPAVNDPFRDIWSPRPFISAMHTVDSAVRAAENKGDIIAFGRIFLANPDLPYRLRKGIRLNPQDFSTFHTHTAEGYTDYPFAEFEETEESPTEN</sequence>
<dbReference type="Pfam" id="PF00724">
    <property type="entry name" value="Oxidored_FMN"/>
    <property type="match status" value="1"/>
</dbReference>
<name>A0A0C9VV41_SPHS4</name>
<keyword evidence="3" id="KW-1185">Reference proteome</keyword>
<dbReference type="Proteomes" id="UP000054279">
    <property type="component" value="Unassembled WGS sequence"/>
</dbReference>
<dbReference type="InterPro" id="IPR045247">
    <property type="entry name" value="Oye-like"/>
</dbReference>
<dbReference type="GO" id="GO:0003959">
    <property type="term" value="F:NADPH dehydrogenase activity"/>
    <property type="evidence" value="ECO:0007669"/>
    <property type="project" value="TreeGrafter"/>
</dbReference>
<organism evidence="2 3">
    <name type="scientific">Sphaerobolus stellatus (strain SS14)</name>
    <dbReference type="NCBI Taxonomy" id="990650"/>
    <lineage>
        <taxon>Eukaryota</taxon>
        <taxon>Fungi</taxon>
        <taxon>Dikarya</taxon>
        <taxon>Basidiomycota</taxon>
        <taxon>Agaricomycotina</taxon>
        <taxon>Agaricomycetes</taxon>
        <taxon>Phallomycetidae</taxon>
        <taxon>Geastrales</taxon>
        <taxon>Sphaerobolaceae</taxon>
        <taxon>Sphaerobolus</taxon>
    </lineage>
</organism>
<dbReference type="AlphaFoldDB" id="A0A0C9VV41"/>
<dbReference type="CDD" id="cd02933">
    <property type="entry name" value="OYE_like_FMN"/>
    <property type="match status" value="1"/>
</dbReference>
<dbReference type="SUPFAM" id="SSF51395">
    <property type="entry name" value="FMN-linked oxidoreductases"/>
    <property type="match status" value="1"/>
</dbReference>
<gene>
    <name evidence="2" type="ORF">M422DRAFT_254849</name>
</gene>